<dbReference type="RefSeq" id="WP_137831752.1">
    <property type="nucleotide sequence ID" value="NZ_BPRE01000003.1"/>
</dbReference>
<dbReference type="Proteomes" id="UP001055093">
    <property type="component" value="Unassembled WGS sequence"/>
</dbReference>
<dbReference type="PROSITE" id="PS51257">
    <property type="entry name" value="PROKAR_LIPOPROTEIN"/>
    <property type="match status" value="1"/>
</dbReference>
<reference evidence="2" key="1">
    <citation type="journal article" date="2021" name="Front. Microbiol.">
        <title>Comprehensive Comparative Genomics and Phenotyping of Methylobacterium Species.</title>
        <authorList>
            <person name="Alessa O."/>
            <person name="Ogura Y."/>
            <person name="Fujitani Y."/>
            <person name="Takami H."/>
            <person name="Hayashi T."/>
            <person name="Sahin N."/>
            <person name="Tani A."/>
        </authorList>
    </citation>
    <scope>NUCLEOTIDE SEQUENCE</scope>
    <source>
        <strain evidence="2">DSM 14458</strain>
    </source>
</reference>
<sequence>MARPAPRAALAGALALGWLAAGFGCDTATDMRRETLCRRALPALSPEGAALRLLRVGPGSGRGSVRVDYRLAGADGAPLKGEEARVRFLVCTFGPGTELTALTTERGPVNGASLYLLRHYYLETPEAEASDPGGR</sequence>
<feature type="chain" id="PRO_5047008824" description="Lipoprotein" evidence="1">
    <location>
        <begin position="21"/>
        <end position="135"/>
    </location>
</feature>
<evidence type="ECO:0000313" key="2">
    <source>
        <dbReference type="EMBL" id="GJE74731.1"/>
    </source>
</evidence>
<organism evidence="2 3">
    <name type="scientific">Methylorubrum suomiense</name>
    <dbReference type="NCBI Taxonomy" id="144191"/>
    <lineage>
        <taxon>Bacteria</taxon>
        <taxon>Pseudomonadati</taxon>
        <taxon>Pseudomonadota</taxon>
        <taxon>Alphaproteobacteria</taxon>
        <taxon>Hyphomicrobiales</taxon>
        <taxon>Methylobacteriaceae</taxon>
        <taxon>Methylorubrum</taxon>
    </lineage>
</organism>
<accession>A0ABQ4UQZ7</accession>
<name>A0ABQ4UQZ7_9HYPH</name>
<keyword evidence="3" id="KW-1185">Reference proteome</keyword>
<evidence type="ECO:0000313" key="3">
    <source>
        <dbReference type="Proteomes" id="UP001055093"/>
    </source>
</evidence>
<evidence type="ECO:0008006" key="4">
    <source>
        <dbReference type="Google" id="ProtNLM"/>
    </source>
</evidence>
<feature type="signal peptide" evidence="1">
    <location>
        <begin position="1"/>
        <end position="20"/>
    </location>
</feature>
<dbReference type="EMBL" id="BPRE01000003">
    <property type="protein sequence ID" value="GJE74731.1"/>
    <property type="molecule type" value="Genomic_DNA"/>
</dbReference>
<gene>
    <name evidence="2" type="ORF">BGCPKDLD_1304</name>
</gene>
<protein>
    <recommendedName>
        <fullName evidence="4">Lipoprotein</fullName>
    </recommendedName>
</protein>
<proteinExistence type="predicted"/>
<evidence type="ECO:0000256" key="1">
    <source>
        <dbReference type="SAM" id="SignalP"/>
    </source>
</evidence>
<comment type="caution">
    <text evidence="2">The sequence shown here is derived from an EMBL/GenBank/DDBJ whole genome shotgun (WGS) entry which is preliminary data.</text>
</comment>
<reference evidence="2" key="2">
    <citation type="submission" date="2021-08" db="EMBL/GenBank/DDBJ databases">
        <authorList>
            <person name="Tani A."/>
            <person name="Ola A."/>
            <person name="Ogura Y."/>
            <person name="Katsura K."/>
            <person name="Hayashi T."/>
        </authorList>
    </citation>
    <scope>NUCLEOTIDE SEQUENCE</scope>
    <source>
        <strain evidence="2">DSM 14458</strain>
    </source>
</reference>
<keyword evidence="1" id="KW-0732">Signal</keyword>